<accession>A0A9W9SCT1</accession>
<dbReference type="EC" id="1.14.13.196" evidence="4"/>
<keyword evidence="14" id="KW-1185">Reference proteome</keyword>
<organism evidence="13 14">
    <name type="scientific">Penicillium concentricum</name>
    <dbReference type="NCBI Taxonomy" id="293559"/>
    <lineage>
        <taxon>Eukaryota</taxon>
        <taxon>Fungi</taxon>
        <taxon>Dikarya</taxon>
        <taxon>Ascomycota</taxon>
        <taxon>Pezizomycotina</taxon>
        <taxon>Eurotiomycetes</taxon>
        <taxon>Eurotiomycetidae</taxon>
        <taxon>Eurotiales</taxon>
        <taxon>Aspergillaceae</taxon>
        <taxon>Penicillium</taxon>
    </lineage>
</organism>
<evidence type="ECO:0000256" key="7">
    <source>
        <dbReference type="ARBA" id="ARBA00022827"/>
    </source>
</evidence>
<comment type="catalytic activity">
    <reaction evidence="11">
        <text>L-ornithine + NADPH + O2 = N(5)-hydroxy-L-ornithine + NADP(+) + H2O</text>
        <dbReference type="Rhea" id="RHEA:41508"/>
        <dbReference type="ChEBI" id="CHEBI:15377"/>
        <dbReference type="ChEBI" id="CHEBI:15379"/>
        <dbReference type="ChEBI" id="CHEBI:46911"/>
        <dbReference type="ChEBI" id="CHEBI:57783"/>
        <dbReference type="ChEBI" id="CHEBI:58349"/>
        <dbReference type="ChEBI" id="CHEBI:78275"/>
        <dbReference type="EC" id="1.14.13.196"/>
    </reaction>
</comment>
<gene>
    <name evidence="13" type="ORF">N7517_005774</name>
</gene>
<keyword evidence="9" id="KW-0560">Oxidoreductase</keyword>
<dbReference type="SUPFAM" id="SSF51905">
    <property type="entry name" value="FAD/NAD(P)-binding domain"/>
    <property type="match status" value="1"/>
</dbReference>
<evidence type="ECO:0000256" key="8">
    <source>
        <dbReference type="ARBA" id="ARBA00022857"/>
    </source>
</evidence>
<sequence length="107" mass="12138">MYRLRLRTRITKVRWTNSGNGWIVEIQSGERSIECDKLIYAPGANSSPIRPAWARKSFDKTVIHSLEIAGSLARIESDKIQRATVVGASRSSYDTVYQLLKARKKVD</sequence>
<dbReference type="InterPro" id="IPR036188">
    <property type="entry name" value="FAD/NAD-bd_sf"/>
</dbReference>
<dbReference type="EMBL" id="JAPZBT010000002">
    <property type="protein sequence ID" value="KAJ5373768.1"/>
    <property type="molecule type" value="Genomic_DNA"/>
</dbReference>
<evidence type="ECO:0000256" key="11">
    <source>
        <dbReference type="ARBA" id="ARBA00047598"/>
    </source>
</evidence>
<evidence type="ECO:0000256" key="3">
    <source>
        <dbReference type="ARBA" id="ARBA00007588"/>
    </source>
</evidence>
<proteinExistence type="inferred from homology"/>
<comment type="caution">
    <text evidence="13">The sequence shown here is derived from an EMBL/GenBank/DDBJ whole genome shotgun (WGS) entry which is preliminary data.</text>
</comment>
<dbReference type="GO" id="GO:0016491">
    <property type="term" value="F:oxidoreductase activity"/>
    <property type="evidence" value="ECO:0007669"/>
    <property type="project" value="UniProtKB-KW"/>
</dbReference>
<dbReference type="Gene3D" id="3.50.50.60">
    <property type="entry name" value="FAD/NAD(P)-binding domain"/>
    <property type="match status" value="1"/>
</dbReference>
<evidence type="ECO:0000256" key="12">
    <source>
        <dbReference type="ARBA" id="ARBA00049248"/>
    </source>
</evidence>
<dbReference type="OrthoDB" id="2915840at2759"/>
<evidence type="ECO:0000313" key="13">
    <source>
        <dbReference type="EMBL" id="KAJ5373768.1"/>
    </source>
</evidence>
<evidence type="ECO:0000313" key="14">
    <source>
        <dbReference type="Proteomes" id="UP001147752"/>
    </source>
</evidence>
<evidence type="ECO:0000256" key="6">
    <source>
        <dbReference type="ARBA" id="ARBA00022630"/>
    </source>
</evidence>
<name>A0A9W9SCT1_9EURO</name>
<comment type="catalytic activity">
    <reaction evidence="12">
        <text>L-ornithine + NADH + O2 = N(5)-hydroxy-L-ornithine + NAD(+) + H2O</text>
        <dbReference type="Rhea" id="RHEA:41512"/>
        <dbReference type="ChEBI" id="CHEBI:15377"/>
        <dbReference type="ChEBI" id="CHEBI:15379"/>
        <dbReference type="ChEBI" id="CHEBI:46911"/>
        <dbReference type="ChEBI" id="CHEBI:57540"/>
        <dbReference type="ChEBI" id="CHEBI:57945"/>
        <dbReference type="ChEBI" id="CHEBI:78275"/>
        <dbReference type="EC" id="1.14.13.196"/>
    </reaction>
</comment>
<dbReference type="InterPro" id="IPR025700">
    <property type="entry name" value="Lys/Orn_oxygenase"/>
</dbReference>
<evidence type="ECO:0000256" key="5">
    <source>
        <dbReference type="ARBA" id="ARBA00018612"/>
    </source>
</evidence>
<comment type="similarity">
    <text evidence="3">Belongs to the lysine N(6)-hydroxylase/L-ornithine N(5)-oxygenase family.</text>
</comment>
<comment type="cofactor">
    <cofactor evidence="1">
        <name>FAD</name>
        <dbReference type="ChEBI" id="CHEBI:57692"/>
    </cofactor>
</comment>
<keyword evidence="6" id="KW-0285">Flavoprotein</keyword>
<comment type="pathway">
    <text evidence="2">Siderophore biosynthesis.</text>
</comment>
<dbReference type="AlphaFoldDB" id="A0A9W9SCT1"/>
<dbReference type="Proteomes" id="UP001147752">
    <property type="component" value="Unassembled WGS sequence"/>
</dbReference>
<dbReference type="GeneID" id="81462687"/>
<reference evidence="13" key="1">
    <citation type="submission" date="2022-12" db="EMBL/GenBank/DDBJ databases">
        <authorList>
            <person name="Petersen C."/>
        </authorList>
    </citation>
    <scope>NUCLEOTIDE SEQUENCE</scope>
    <source>
        <strain evidence="13">IBT 3081</strain>
    </source>
</reference>
<keyword evidence="8" id="KW-0521">NADP</keyword>
<dbReference type="Pfam" id="PF13434">
    <property type="entry name" value="Lys_Orn_oxgnase"/>
    <property type="match status" value="1"/>
</dbReference>
<dbReference type="RefSeq" id="XP_056579754.1">
    <property type="nucleotide sequence ID" value="XM_056723504.1"/>
</dbReference>
<evidence type="ECO:0000256" key="1">
    <source>
        <dbReference type="ARBA" id="ARBA00001974"/>
    </source>
</evidence>
<protein>
    <recommendedName>
        <fullName evidence="5">L-ornithine N(5)-monooxygenase</fullName>
        <ecNumber evidence="4">1.14.13.196</ecNumber>
    </recommendedName>
    <alternativeName>
        <fullName evidence="10">L-ornithine N(5)-oxygenase</fullName>
    </alternativeName>
</protein>
<evidence type="ECO:0000256" key="9">
    <source>
        <dbReference type="ARBA" id="ARBA00023002"/>
    </source>
</evidence>
<keyword evidence="7" id="KW-0274">FAD</keyword>
<evidence type="ECO:0000256" key="10">
    <source>
        <dbReference type="ARBA" id="ARBA00030351"/>
    </source>
</evidence>
<evidence type="ECO:0000256" key="4">
    <source>
        <dbReference type="ARBA" id="ARBA00012881"/>
    </source>
</evidence>
<evidence type="ECO:0000256" key="2">
    <source>
        <dbReference type="ARBA" id="ARBA00004924"/>
    </source>
</evidence>
<reference evidence="13" key="2">
    <citation type="journal article" date="2023" name="IMA Fungus">
        <title>Comparative genomic study of the Penicillium genus elucidates a diverse pangenome and 15 lateral gene transfer events.</title>
        <authorList>
            <person name="Petersen C."/>
            <person name="Sorensen T."/>
            <person name="Nielsen M.R."/>
            <person name="Sondergaard T.E."/>
            <person name="Sorensen J.L."/>
            <person name="Fitzpatrick D.A."/>
            <person name="Frisvad J.C."/>
            <person name="Nielsen K.L."/>
        </authorList>
    </citation>
    <scope>NUCLEOTIDE SEQUENCE</scope>
    <source>
        <strain evidence="13">IBT 3081</strain>
    </source>
</reference>